<sequence length="392" mass="44555">MANEQISDTWVAVKNIQITWLKANEQISDTLEALMIIVQNKSRCLEELEHQSSIYPNKQATIHEAEANSTKSMQKGSKEWKAMHSYFLKLKDLVYDVEDQIDRLISEALTTRIQHEAHFVASRLGTRAAQTHTDEQGSNGGIGKTTLAQLVAYDEKVRNRFDVRIWVPVGDYEGADFDSGKISKLILKSAKLTPFDGSNSSMLLRKFVTGKKILLVLDHVRADNINGLLRWIKTLQTGFKGSWILITTRSEKVAKQLGKAEPYLLQPLDKKASWLLCESWAFAESRVEKGKFKMESSVEKGKVKLESWVEKGEFKSDFKHLDHIERMIFKKTGGFPLFARFGETFSIWRIPKEDGILIWNLRFGMPLDLRGGHGTLSIMCGTISFGLLNRVM</sequence>
<proteinExistence type="predicted"/>
<dbReference type="InterPro" id="IPR027417">
    <property type="entry name" value="P-loop_NTPase"/>
</dbReference>
<feature type="domain" description="NB-ARC" evidence="1">
    <location>
        <begin position="140"/>
        <end position="284"/>
    </location>
</feature>
<dbReference type="PANTHER" id="PTHR36766:SF40">
    <property type="entry name" value="DISEASE RESISTANCE PROTEIN RGA3"/>
    <property type="match status" value="1"/>
</dbReference>
<dbReference type="AlphaFoldDB" id="A0A9Q0R1I5"/>
<organism evidence="2 3">
    <name type="scientific">Protea cynaroides</name>
    <dbReference type="NCBI Taxonomy" id="273540"/>
    <lineage>
        <taxon>Eukaryota</taxon>
        <taxon>Viridiplantae</taxon>
        <taxon>Streptophyta</taxon>
        <taxon>Embryophyta</taxon>
        <taxon>Tracheophyta</taxon>
        <taxon>Spermatophyta</taxon>
        <taxon>Magnoliopsida</taxon>
        <taxon>Proteales</taxon>
        <taxon>Proteaceae</taxon>
        <taxon>Protea</taxon>
    </lineage>
</organism>
<evidence type="ECO:0000313" key="3">
    <source>
        <dbReference type="Proteomes" id="UP001141806"/>
    </source>
</evidence>
<evidence type="ECO:0000313" key="2">
    <source>
        <dbReference type="EMBL" id="KAJ4979572.1"/>
    </source>
</evidence>
<dbReference type="EMBL" id="JAMYWD010000002">
    <property type="protein sequence ID" value="KAJ4979572.1"/>
    <property type="molecule type" value="Genomic_DNA"/>
</dbReference>
<dbReference type="PANTHER" id="PTHR36766">
    <property type="entry name" value="PLANT BROAD-SPECTRUM MILDEW RESISTANCE PROTEIN RPW8"/>
    <property type="match status" value="1"/>
</dbReference>
<dbReference type="Proteomes" id="UP001141806">
    <property type="component" value="Unassembled WGS sequence"/>
</dbReference>
<dbReference type="InterPro" id="IPR002182">
    <property type="entry name" value="NB-ARC"/>
</dbReference>
<dbReference type="Pfam" id="PF00931">
    <property type="entry name" value="NB-ARC"/>
    <property type="match status" value="1"/>
</dbReference>
<dbReference type="GO" id="GO:0043531">
    <property type="term" value="F:ADP binding"/>
    <property type="evidence" value="ECO:0007669"/>
    <property type="project" value="InterPro"/>
</dbReference>
<comment type="caution">
    <text evidence="2">The sequence shown here is derived from an EMBL/GenBank/DDBJ whole genome shotgun (WGS) entry which is preliminary data.</text>
</comment>
<dbReference type="Gene3D" id="3.40.50.300">
    <property type="entry name" value="P-loop containing nucleotide triphosphate hydrolases"/>
    <property type="match status" value="1"/>
</dbReference>
<name>A0A9Q0R1I5_9MAGN</name>
<keyword evidence="3" id="KW-1185">Reference proteome</keyword>
<protein>
    <recommendedName>
        <fullName evidence="1">NB-ARC domain-containing protein</fullName>
    </recommendedName>
</protein>
<gene>
    <name evidence="2" type="ORF">NE237_010352</name>
</gene>
<reference evidence="2" key="1">
    <citation type="journal article" date="2023" name="Plant J.">
        <title>The genome of the king protea, Protea cynaroides.</title>
        <authorList>
            <person name="Chang J."/>
            <person name="Duong T.A."/>
            <person name="Schoeman C."/>
            <person name="Ma X."/>
            <person name="Roodt D."/>
            <person name="Barker N."/>
            <person name="Li Z."/>
            <person name="Van de Peer Y."/>
            <person name="Mizrachi E."/>
        </authorList>
    </citation>
    <scope>NUCLEOTIDE SEQUENCE</scope>
    <source>
        <tissue evidence="2">Young leaves</tissue>
    </source>
</reference>
<dbReference type="SUPFAM" id="SSF52540">
    <property type="entry name" value="P-loop containing nucleoside triphosphate hydrolases"/>
    <property type="match status" value="1"/>
</dbReference>
<dbReference type="OrthoDB" id="5279713at2759"/>
<evidence type="ECO:0000259" key="1">
    <source>
        <dbReference type="Pfam" id="PF00931"/>
    </source>
</evidence>
<accession>A0A9Q0R1I5</accession>